<dbReference type="Proteomes" id="UP000202081">
    <property type="component" value="Segment"/>
</dbReference>
<name>A0A1D8KTC6_9CAUD</name>
<protein>
    <submittedName>
        <fullName evidence="2">PhDYefM tox-ant domain containing protein</fullName>
    </submittedName>
</protein>
<evidence type="ECO:0000313" key="2">
    <source>
        <dbReference type="EMBL" id="AOV61881.1"/>
    </source>
</evidence>
<dbReference type="GeneID" id="30309259"/>
<evidence type="ECO:0000256" key="1">
    <source>
        <dbReference type="ARBA" id="ARBA00009981"/>
    </source>
</evidence>
<dbReference type="EMBL" id="KU686211">
    <property type="protein sequence ID" value="AOV61881.1"/>
    <property type="molecule type" value="Genomic_DNA"/>
</dbReference>
<dbReference type="InterPro" id="IPR036165">
    <property type="entry name" value="YefM-like_sf"/>
</dbReference>
<dbReference type="InterPro" id="IPR006442">
    <property type="entry name" value="Antitoxin_Phd/YefM"/>
</dbReference>
<dbReference type="OrthoDB" id="23367at10239"/>
<gene>
    <name evidence="2" type="ORF">P29B0810_186</name>
</gene>
<dbReference type="Pfam" id="PF02604">
    <property type="entry name" value="PhdYeFM_antitox"/>
    <property type="match status" value="1"/>
</dbReference>
<accession>A0A1D8KTC6</accession>
<comment type="similarity">
    <text evidence="1">Belongs to the phD/YefM antitoxin family.</text>
</comment>
<reference evidence="2 3" key="1">
    <citation type="journal article" date="2016" name="Virology">
        <title>The genomic content and context of auxiliary metabolic genes in marine cyanomyoviruses.</title>
        <authorList>
            <person name="Crummett L.T."/>
            <person name="Puxty R.J."/>
            <person name="Weihe C."/>
            <person name="Marston M.F."/>
            <person name="Martiny J.B."/>
        </authorList>
    </citation>
    <scope>NUCLEOTIDE SEQUENCE [LARGE SCALE GENOMIC DNA]</scope>
    <source>
        <strain evidence="2">0810PA29</strain>
    </source>
</reference>
<dbReference type="RefSeq" id="YP_009324349.1">
    <property type="nucleotide sequence ID" value="NC_031935.1"/>
</dbReference>
<dbReference type="Gene3D" id="3.40.1620.10">
    <property type="entry name" value="YefM-like domain"/>
    <property type="match status" value="1"/>
</dbReference>
<keyword evidence="3" id="KW-1185">Reference proteome</keyword>
<evidence type="ECO:0000313" key="3">
    <source>
        <dbReference type="Proteomes" id="UP000202081"/>
    </source>
</evidence>
<sequence length="67" mass="7635">MTEVTVADFEKNFDAYLDRIEGGEEFLIRQPDGKAVVAMPVGELEHLADEVGEEEWYNMFNNHDDAS</sequence>
<proteinExistence type="inferred from homology"/>
<organism evidence="2 3">
    <name type="scientific">Synechococcus phage S-WAM2</name>
    <dbReference type="NCBI Taxonomy" id="1815522"/>
    <lineage>
        <taxon>Viruses</taxon>
        <taxon>Duplodnaviria</taxon>
        <taxon>Heunggongvirae</taxon>
        <taxon>Uroviricota</taxon>
        <taxon>Caudoviricetes</taxon>
        <taxon>Pantevenvirales</taxon>
        <taxon>Kyanoviridae</taxon>
        <taxon>Cymopoleiavirus</taxon>
        <taxon>Cymopoleiavirus swam2</taxon>
    </lineage>
</organism>
<dbReference type="SUPFAM" id="SSF143120">
    <property type="entry name" value="YefM-like"/>
    <property type="match status" value="1"/>
</dbReference>
<dbReference type="KEGG" id="vg:30309259"/>